<comment type="caution">
    <text evidence="2">The sequence shown here is derived from an EMBL/GenBank/DDBJ whole genome shotgun (WGS) entry which is preliminary data.</text>
</comment>
<reference evidence="2" key="1">
    <citation type="submission" date="2019-04" db="EMBL/GenBank/DDBJ databases">
        <title>Evolution of Biomass-Degrading Anaerobic Consortia Revealed by Metagenomics.</title>
        <authorList>
            <person name="Peng X."/>
        </authorList>
    </citation>
    <scope>NUCLEOTIDE SEQUENCE</scope>
    <source>
        <strain evidence="2">SIG66</strain>
    </source>
</reference>
<organism evidence="2 3">
    <name type="scientific">Candidatus Avelusimicrobium gallicola</name>
    <dbReference type="NCBI Taxonomy" id="2562704"/>
    <lineage>
        <taxon>Bacteria</taxon>
        <taxon>Pseudomonadati</taxon>
        <taxon>Elusimicrobiota</taxon>
        <taxon>Elusimicrobia</taxon>
        <taxon>Elusimicrobiales</taxon>
        <taxon>Elusimicrobiaceae</taxon>
        <taxon>Candidatus Avelusimicrobium</taxon>
    </lineage>
</organism>
<dbReference type="EMBL" id="SUVG01000004">
    <property type="protein sequence ID" value="MBE6421189.1"/>
    <property type="molecule type" value="Genomic_DNA"/>
</dbReference>
<evidence type="ECO:0000313" key="3">
    <source>
        <dbReference type="Proteomes" id="UP000725649"/>
    </source>
</evidence>
<evidence type="ECO:0000256" key="1">
    <source>
        <dbReference type="SAM" id="Coils"/>
    </source>
</evidence>
<protein>
    <recommendedName>
        <fullName evidence="4">Competence protein A</fullName>
    </recommendedName>
</protein>
<name>A0A928DS45_9BACT</name>
<dbReference type="Proteomes" id="UP000725649">
    <property type="component" value="Unassembled WGS sequence"/>
</dbReference>
<proteinExistence type="predicted"/>
<keyword evidence="1" id="KW-0175">Coiled coil</keyword>
<gene>
    <name evidence="2" type="ORF">E7027_03535</name>
</gene>
<dbReference type="Gene3D" id="3.30.420.40">
    <property type="match status" value="2"/>
</dbReference>
<sequence>MNTHPDCLGVYIGLDEIYVAQTSKKDSGIVLESLVRVPIHSVDKSNLKPLDLNETFFSMDNWVETLKKVITRKKWKTNRVVISLAPAFCLLRHFVIPAAIERKMWKSSIPLQARKYIHFPFEKAEYAYHVYEFETAATKQKRLGVVFALTTKLIIERLQKGLKSIGLELISVEPSSLSMGRAFNDSDKEAVGQGGRIYSFFGKDMASFVFLNENAPVLLRDVEISGSLPAERRRFEITNCTEFIAKQLEKDPFEEAVIVGHEVDQWIPALEADSKKPVRKWNLSEVYGIDTRSAGEISAIGGSIKFYDHKTPDIDFTKGNRLSEYEFNASLTAWKVAAVAVVILLLLIGKNFLGVKKAEKELRQVQATNTQTIADFAGLTASQIQANLEKMKTQNSNLQAMDSYDKVITPLLVELVDTIPQGIWITKFSYSDQFPAKGSGETRSIVMEGAIETGKDGRADIALANRFKDDLLAKPLFQAVCANKEEAVRFKTFAGTAGGGGGNTSSGGDDDDKDQNALKQTTFVLNCSSNEGGRTYGR</sequence>
<evidence type="ECO:0000313" key="2">
    <source>
        <dbReference type="EMBL" id="MBE6421189.1"/>
    </source>
</evidence>
<evidence type="ECO:0008006" key="4">
    <source>
        <dbReference type="Google" id="ProtNLM"/>
    </source>
</evidence>
<dbReference type="Gene3D" id="3.30.1490.300">
    <property type="match status" value="1"/>
</dbReference>
<feature type="coiled-coil region" evidence="1">
    <location>
        <begin position="355"/>
        <end position="401"/>
    </location>
</feature>
<dbReference type="AlphaFoldDB" id="A0A928DS45"/>
<accession>A0A928DS45</accession>